<evidence type="ECO:0000313" key="2">
    <source>
        <dbReference type="EMBL" id="KAK2099491.1"/>
    </source>
</evidence>
<name>A0ABQ9UQY4_SAGOE</name>
<protein>
    <submittedName>
        <fullName evidence="2">Uncharacterized protein</fullName>
    </submittedName>
</protein>
<reference evidence="2 3" key="1">
    <citation type="submission" date="2023-05" db="EMBL/GenBank/DDBJ databases">
        <title>B98-5 Cell Line De Novo Hybrid Assembly: An Optical Mapping Approach.</title>
        <authorList>
            <person name="Kananen K."/>
            <person name="Auerbach J.A."/>
            <person name="Kautto E."/>
            <person name="Blachly J.S."/>
        </authorList>
    </citation>
    <scope>NUCLEOTIDE SEQUENCE [LARGE SCALE GENOMIC DNA]</scope>
    <source>
        <strain evidence="2">B95-8</strain>
        <tissue evidence="2">Cell line</tissue>
    </source>
</reference>
<accession>A0ABQ9UQY4</accession>
<feature type="compositionally biased region" description="Basic residues" evidence="1">
    <location>
        <begin position="72"/>
        <end position="81"/>
    </location>
</feature>
<feature type="non-terminal residue" evidence="2">
    <location>
        <position position="81"/>
    </location>
</feature>
<feature type="non-terminal residue" evidence="2">
    <location>
        <position position="1"/>
    </location>
</feature>
<gene>
    <name evidence="2" type="ORF">P7K49_020839</name>
</gene>
<organism evidence="2 3">
    <name type="scientific">Saguinus oedipus</name>
    <name type="common">Cotton-top tamarin</name>
    <name type="synonym">Oedipomidas oedipus</name>
    <dbReference type="NCBI Taxonomy" id="9490"/>
    <lineage>
        <taxon>Eukaryota</taxon>
        <taxon>Metazoa</taxon>
        <taxon>Chordata</taxon>
        <taxon>Craniata</taxon>
        <taxon>Vertebrata</taxon>
        <taxon>Euteleostomi</taxon>
        <taxon>Mammalia</taxon>
        <taxon>Eutheria</taxon>
        <taxon>Euarchontoglires</taxon>
        <taxon>Primates</taxon>
        <taxon>Haplorrhini</taxon>
        <taxon>Platyrrhini</taxon>
        <taxon>Cebidae</taxon>
        <taxon>Callitrichinae</taxon>
        <taxon>Saguinus</taxon>
    </lineage>
</organism>
<feature type="region of interest" description="Disordered" evidence="1">
    <location>
        <begin position="1"/>
        <end position="81"/>
    </location>
</feature>
<evidence type="ECO:0000256" key="1">
    <source>
        <dbReference type="SAM" id="MobiDB-lite"/>
    </source>
</evidence>
<dbReference type="Proteomes" id="UP001266305">
    <property type="component" value="Unassembled WGS sequence"/>
</dbReference>
<proteinExistence type="predicted"/>
<sequence length="81" mass="8229">TGRKSHSPGGQDYAAAGGGPAPRLKGSTKAPQRVVGGKTRRGLPALPLRPKAVTPRSDRLGPGPRANSASGRRARPRLGAS</sequence>
<keyword evidence="3" id="KW-1185">Reference proteome</keyword>
<evidence type="ECO:0000313" key="3">
    <source>
        <dbReference type="Proteomes" id="UP001266305"/>
    </source>
</evidence>
<comment type="caution">
    <text evidence="2">The sequence shown here is derived from an EMBL/GenBank/DDBJ whole genome shotgun (WGS) entry which is preliminary data.</text>
</comment>
<dbReference type="EMBL" id="JASSZA010000010">
    <property type="protein sequence ID" value="KAK2099491.1"/>
    <property type="molecule type" value="Genomic_DNA"/>
</dbReference>